<dbReference type="AlphaFoldDB" id="A0A4R3Z4E5"/>
<dbReference type="InterPro" id="IPR036736">
    <property type="entry name" value="ACP-like_sf"/>
</dbReference>
<dbReference type="Gene3D" id="1.10.1200.10">
    <property type="entry name" value="ACP-like"/>
    <property type="match status" value="1"/>
</dbReference>
<reference evidence="1 2" key="1">
    <citation type="submission" date="2019-03" db="EMBL/GenBank/DDBJ databases">
        <title>Genomic Encyclopedia of Type Strains, Phase IV (KMG-IV): sequencing the most valuable type-strain genomes for metagenomic binning, comparative biology and taxonomic classification.</title>
        <authorList>
            <person name="Goeker M."/>
        </authorList>
    </citation>
    <scope>NUCLEOTIDE SEQUENCE [LARGE SCALE GENOMIC DNA]</scope>
    <source>
        <strain evidence="1 2">DSM 29487</strain>
    </source>
</reference>
<evidence type="ECO:0000313" key="2">
    <source>
        <dbReference type="Proteomes" id="UP000295515"/>
    </source>
</evidence>
<evidence type="ECO:0000313" key="1">
    <source>
        <dbReference type="EMBL" id="TCW00914.1"/>
    </source>
</evidence>
<dbReference type="Proteomes" id="UP000295515">
    <property type="component" value="Unassembled WGS sequence"/>
</dbReference>
<dbReference type="SUPFAM" id="SSF47336">
    <property type="entry name" value="ACP-like"/>
    <property type="match status" value="1"/>
</dbReference>
<proteinExistence type="predicted"/>
<name>A0A4R3Z4E5_9FIRM</name>
<sequence>MEDEVEKTLINIFKLSGIYITDENKKIKLNIDSMQLVVLIAEIQKEFLLDLFEQNLDFRELHSFNDFLCLIQDMLK</sequence>
<protein>
    <recommendedName>
        <fullName evidence="3">Carrier domain-containing protein</fullName>
    </recommendedName>
</protein>
<dbReference type="EMBL" id="SMCQ01000005">
    <property type="protein sequence ID" value="TCW00914.1"/>
    <property type="molecule type" value="Genomic_DNA"/>
</dbReference>
<accession>A0A4R3Z4E5</accession>
<comment type="caution">
    <text evidence="1">The sequence shown here is derived from an EMBL/GenBank/DDBJ whole genome shotgun (WGS) entry which is preliminary data.</text>
</comment>
<evidence type="ECO:0008006" key="3">
    <source>
        <dbReference type="Google" id="ProtNLM"/>
    </source>
</evidence>
<gene>
    <name evidence="1" type="ORF">EDD60_1056</name>
</gene>
<dbReference type="RefSeq" id="WP_066450229.1">
    <property type="nucleotide sequence ID" value="NZ_JANKBF010000008.1"/>
</dbReference>
<dbReference type="GeneID" id="98914835"/>
<keyword evidence="2" id="KW-1185">Reference proteome</keyword>
<organism evidence="1 2">
    <name type="scientific">Longibaculum muris</name>
    <dbReference type="NCBI Taxonomy" id="1796628"/>
    <lineage>
        <taxon>Bacteria</taxon>
        <taxon>Bacillati</taxon>
        <taxon>Bacillota</taxon>
        <taxon>Erysipelotrichia</taxon>
        <taxon>Erysipelotrichales</taxon>
        <taxon>Coprobacillaceae</taxon>
        <taxon>Longibaculum</taxon>
    </lineage>
</organism>